<dbReference type="Proteomes" id="UP001060215">
    <property type="component" value="Chromosome 8"/>
</dbReference>
<evidence type="ECO:0000313" key="2">
    <source>
        <dbReference type="Proteomes" id="UP001060215"/>
    </source>
</evidence>
<sequence>MDTVHTTGKQGKQKGPEEMKQKRSGFPLWLHFIPRIQFRTDNEPFKAEMKRFIAKIVDMMKQENSMHPKANPLSYPR</sequence>
<accession>A0ACC0GG42</accession>
<gene>
    <name evidence="1" type="ORF">LOK49_LG09G01547</name>
</gene>
<protein>
    <submittedName>
        <fullName evidence="1">Beta-galactosidase 8</fullName>
    </submittedName>
</protein>
<organism evidence="1 2">
    <name type="scientific">Camellia lanceoleosa</name>
    <dbReference type="NCBI Taxonomy" id="1840588"/>
    <lineage>
        <taxon>Eukaryota</taxon>
        <taxon>Viridiplantae</taxon>
        <taxon>Streptophyta</taxon>
        <taxon>Embryophyta</taxon>
        <taxon>Tracheophyta</taxon>
        <taxon>Spermatophyta</taxon>
        <taxon>Magnoliopsida</taxon>
        <taxon>eudicotyledons</taxon>
        <taxon>Gunneridae</taxon>
        <taxon>Pentapetalae</taxon>
        <taxon>asterids</taxon>
        <taxon>Ericales</taxon>
        <taxon>Theaceae</taxon>
        <taxon>Camellia</taxon>
    </lineage>
</organism>
<comment type="caution">
    <text evidence="1">The sequence shown here is derived from an EMBL/GenBank/DDBJ whole genome shotgun (WGS) entry which is preliminary data.</text>
</comment>
<keyword evidence="2" id="KW-1185">Reference proteome</keyword>
<name>A0ACC0GG42_9ERIC</name>
<reference evidence="1 2" key="1">
    <citation type="journal article" date="2022" name="Plant J.">
        <title>Chromosome-level genome of Camellia lanceoleosa provides a valuable resource for understanding genome evolution and self-incompatibility.</title>
        <authorList>
            <person name="Gong W."/>
            <person name="Xiao S."/>
            <person name="Wang L."/>
            <person name="Liao Z."/>
            <person name="Chang Y."/>
            <person name="Mo W."/>
            <person name="Hu G."/>
            <person name="Li W."/>
            <person name="Zhao G."/>
            <person name="Zhu H."/>
            <person name="Hu X."/>
            <person name="Ji K."/>
            <person name="Xiang X."/>
            <person name="Song Q."/>
            <person name="Yuan D."/>
            <person name="Jin S."/>
            <person name="Zhang L."/>
        </authorList>
    </citation>
    <scope>NUCLEOTIDE SEQUENCE [LARGE SCALE GENOMIC DNA]</scope>
    <source>
        <strain evidence="1">SQ_2022a</strain>
    </source>
</reference>
<proteinExistence type="predicted"/>
<evidence type="ECO:0000313" key="1">
    <source>
        <dbReference type="EMBL" id="KAI7999544.1"/>
    </source>
</evidence>
<dbReference type="EMBL" id="CM045765">
    <property type="protein sequence ID" value="KAI7999544.1"/>
    <property type="molecule type" value="Genomic_DNA"/>
</dbReference>